<dbReference type="Proteomes" id="UP000019384">
    <property type="component" value="Unassembled WGS sequence"/>
</dbReference>
<protein>
    <submittedName>
        <fullName evidence="2">Uncharacterized protein</fullName>
    </submittedName>
</protein>
<keyword evidence="1" id="KW-1133">Transmembrane helix</keyword>
<evidence type="ECO:0000256" key="1">
    <source>
        <dbReference type="SAM" id="Phobius"/>
    </source>
</evidence>
<feature type="transmembrane region" description="Helical" evidence="1">
    <location>
        <begin position="102"/>
        <end position="120"/>
    </location>
</feature>
<evidence type="ECO:0000313" key="2">
    <source>
        <dbReference type="EMBL" id="CDK28674.1"/>
    </source>
</evidence>
<feature type="transmembrane region" description="Helical" evidence="1">
    <location>
        <begin position="64"/>
        <end position="82"/>
    </location>
</feature>
<dbReference type="RefSeq" id="XP_022460664.1">
    <property type="nucleotide sequence ID" value="XM_022601415.1"/>
</dbReference>
<proteinExistence type="predicted"/>
<name>W6MPN1_9ASCO</name>
<feature type="transmembrane region" description="Helical" evidence="1">
    <location>
        <begin position="12"/>
        <end position="31"/>
    </location>
</feature>
<gene>
    <name evidence="2" type="ORF">KUCA_T00004658001</name>
</gene>
<feature type="transmembrane region" description="Helical" evidence="1">
    <location>
        <begin position="37"/>
        <end position="57"/>
    </location>
</feature>
<keyword evidence="1" id="KW-0472">Membrane</keyword>
<sequence>MALINDNVDSVLAYLWSWFMLGLRSLWSLILTYPDEASIVITMVLAISVFYLIRNLFRILWKTFKFMVQFCLILTVVVVGLRCYSRGPDALLKDLPSFAMNVYALTTSYFYRLLYIWGALSANEAQGFRFAYSQVDKILQRY</sequence>
<dbReference type="AlphaFoldDB" id="W6MPN1"/>
<dbReference type="GeneID" id="34522052"/>
<keyword evidence="3" id="KW-1185">Reference proteome</keyword>
<dbReference type="EMBL" id="HG793129">
    <property type="protein sequence ID" value="CDK28674.1"/>
    <property type="molecule type" value="Genomic_DNA"/>
</dbReference>
<keyword evidence="1" id="KW-0812">Transmembrane</keyword>
<reference evidence="2" key="1">
    <citation type="submission" date="2013-12" db="EMBL/GenBank/DDBJ databases">
        <authorList>
            <person name="Genoscope - CEA"/>
        </authorList>
    </citation>
    <scope>NUCLEOTIDE SEQUENCE</scope>
    <source>
        <strain evidence="2">CBS 1993</strain>
    </source>
</reference>
<reference evidence="2" key="2">
    <citation type="submission" date="2014-02" db="EMBL/GenBank/DDBJ databases">
        <title>Complete DNA sequence of /Kuraishia capsulata/ illustrates novel genomic features among budding yeasts (/Saccharomycotina/).</title>
        <authorList>
            <person name="Morales L."/>
            <person name="Noel B."/>
            <person name="Porcel B."/>
            <person name="Marcet-Houben M."/>
            <person name="Hullo M-F."/>
            <person name="Sacerdot C."/>
            <person name="Tekaia F."/>
            <person name="Leh-Louis V."/>
            <person name="Despons L."/>
            <person name="Khanna V."/>
            <person name="Aury J-M."/>
            <person name="Barbe V."/>
            <person name="Couloux A."/>
            <person name="Labadie K."/>
            <person name="Pelletier E."/>
            <person name="Souciet J-L."/>
            <person name="Boekhout T."/>
            <person name="Gabaldon T."/>
            <person name="Wincker P."/>
            <person name="Dujon B."/>
        </authorList>
    </citation>
    <scope>NUCLEOTIDE SEQUENCE</scope>
    <source>
        <strain evidence="2">CBS 1993</strain>
    </source>
</reference>
<evidence type="ECO:0000313" key="3">
    <source>
        <dbReference type="Proteomes" id="UP000019384"/>
    </source>
</evidence>
<dbReference type="HOGENOM" id="CLU_1816088_0_0_1"/>
<organism evidence="2 3">
    <name type="scientific">Kuraishia capsulata CBS 1993</name>
    <dbReference type="NCBI Taxonomy" id="1382522"/>
    <lineage>
        <taxon>Eukaryota</taxon>
        <taxon>Fungi</taxon>
        <taxon>Dikarya</taxon>
        <taxon>Ascomycota</taxon>
        <taxon>Saccharomycotina</taxon>
        <taxon>Pichiomycetes</taxon>
        <taxon>Pichiales</taxon>
        <taxon>Pichiaceae</taxon>
        <taxon>Kuraishia</taxon>
    </lineage>
</organism>
<accession>W6MPN1</accession>